<keyword evidence="3" id="KW-0493">Microtubule</keyword>
<comment type="caution">
    <text evidence="15">The sequence shown here is derived from an EMBL/GenBank/DDBJ whole genome shotgun (WGS) entry which is preliminary data.</text>
</comment>
<evidence type="ECO:0000256" key="5">
    <source>
        <dbReference type="ARBA" id="ARBA00022801"/>
    </source>
</evidence>
<dbReference type="FunFam" id="1.20.120.1240:FF:000009">
    <property type="entry name" value="Dynamin-related protein 1C"/>
    <property type="match status" value="1"/>
</dbReference>
<keyword evidence="16" id="KW-1185">Reference proteome</keyword>
<dbReference type="Pfam" id="PF02212">
    <property type="entry name" value="GED"/>
    <property type="match status" value="1"/>
</dbReference>
<dbReference type="SMART" id="SM00053">
    <property type="entry name" value="DYNc"/>
    <property type="match status" value="1"/>
</dbReference>
<dbReference type="InterPro" id="IPR027417">
    <property type="entry name" value="P-loop_NTPase"/>
</dbReference>
<evidence type="ECO:0000256" key="12">
    <source>
        <dbReference type="RuleBase" id="RU003932"/>
    </source>
</evidence>
<keyword evidence="2" id="KW-0132">Cell division</keyword>
<evidence type="ECO:0000256" key="10">
    <source>
        <dbReference type="ARBA" id="ARBA00060413"/>
    </source>
</evidence>
<dbReference type="GO" id="GO:0016020">
    <property type="term" value="C:membrane"/>
    <property type="evidence" value="ECO:0007669"/>
    <property type="project" value="TreeGrafter"/>
</dbReference>
<dbReference type="GO" id="GO:0051301">
    <property type="term" value="P:cell division"/>
    <property type="evidence" value="ECO:0007669"/>
    <property type="project" value="UniProtKB-KW"/>
</dbReference>
<evidence type="ECO:0000256" key="1">
    <source>
        <dbReference type="ARBA" id="ARBA00022490"/>
    </source>
</evidence>
<evidence type="ECO:0000256" key="8">
    <source>
        <dbReference type="ARBA" id="ARBA00023212"/>
    </source>
</evidence>
<dbReference type="InterPro" id="IPR000375">
    <property type="entry name" value="Dynamin_stalk"/>
</dbReference>
<keyword evidence="1" id="KW-0963">Cytoplasm</keyword>
<accession>A0AA88REM2</accession>
<organism evidence="15 16">
    <name type="scientific">Escallonia rubra</name>
    <dbReference type="NCBI Taxonomy" id="112253"/>
    <lineage>
        <taxon>Eukaryota</taxon>
        <taxon>Viridiplantae</taxon>
        <taxon>Streptophyta</taxon>
        <taxon>Embryophyta</taxon>
        <taxon>Tracheophyta</taxon>
        <taxon>Spermatophyta</taxon>
        <taxon>Magnoliopsida</taxon>
        <taxon>eudicotyledons</taxon>
        <taxon>Gunneridae</taxon>
        <taxon>Pentapetalae</taxon>
        <taxon>asterids</taxon>
        <taxon>campanulids</taxon>
        <taxon>Escalloniales</taxon>
        <taxon>Escalloniaceae</taxon>
        <taxon>Escallonia</taxon>
    </lineage>
</organism>
<name>A0AA88REM2_9ASTE</name>
<feature type="domain" description="Dynamin-type G" evidence="14">
    <location>
        <begin position="31"/>
        <end position="300"/>
    </location>
</feature>
<dbReference type="Gene3D" id="3.40.50.300">
    <property type="entry name" value="P-loop containing nucleotide triphosphate hydrolases"/>
    <property type="match status" value="1"/>
</dbReference>
<dbReference type="InterPro" id="IPR030381">
    <property type="entry name" value="G_DYNAMIN_dom"/>
</dbReference>
<keyword evidence="7" id="KW-0505">Motor protein</keyword>
<evidence type="ECO:0000259" key="13">
    <source>
        <dbReference type="PROSITE" id="PS51388"/>
    </source>
</evidence>
<dbReference type="Pfam" id="PF00350">
    <property type="entry name" value="Dynamin_N"/>
    <property type="match status" value="1"/>
</dbReference>
<dbReference type="InterPro" id="IPR022812">
    <property type="entry name" value="Dynamin"/>
</dbReference>
<dbReference type="GO" id="GO:0005874">
    <property type="term" value="C:microtubule"/>
    <property type="evidence" value="ECO:0007669"/>
    <property type="project" value="UniProtKB-KW"/>
</dbReference>
<reference evidence="15" key="1">
    <citation type="submission" date="2022-12" db="EMBL/GenBank/DDBJ databases">
        <title>Draft genome assemblies for two species of Escallonia (Escalloniales).</title>
        <authorList>
            <person name="Chanderbali A."/>
            <person name="Dervinis C."/>
            <person name="Anghel I."/>
            <person name="Soltis D."/>
            <person name="Soltis P."/>
            <person name="Zapata F."/>
        </authorList>
    </citation>
    <scope>NUCLEOTIDE SEQUENCE</scope>
    <source>
        <strain evidence="15">UCBG92.1500</strain>
        <tissue evidence="15">Leaf</tissue>
    </source>
</reference>
<evidence type="ECO:0000256" key="11">
    <source>
        <dbReference type="ARBA" id="ARBA00065858"/>
    </source>
</evidence>
<dbReference type="AlphaFoldDB" id="A0AA88REM2"/>
<dbReference type="PRINTS" id="PR00195">
    <property type="entry name" value="DYNAMIN"/>
</dbReference>
<evidence type="ECO:0000256" key="2">
    <source>
        <dbReference type="ARBA" id="ARBA00022618"/>
    </source>
</evidence>
<evidence type="ECO:0000256" key="9">
    <source>
        <dbReference type="ARBA" id="ARBA00023306"/>
    </source>
</evidence>
<evidence type="ECO:0000313" key="15">
    <source>
        <dbReference type="EMBL" id="KAK2988099.1"/>
    </source>
</evidence>
<keyword evidence="9" id="KW-0131">Cell cycle</keyword>
<dbReference type="PANTHER" id="PTHR11566:SF224">
    <property type="entry name" value="DYNAMIN-RELATED PROTEIN 1E-LIKE"/>
    <property type="match status" value="1"/>
</dbReference>
<keyword evidence="5" id="KW-0378">Hydrolase</keyword>
<dbReference type="GO" id="GO:0009524">
    <property type="term" value="C:phragmoplast"/>
    <property type="evidence" value="ECO:0007669"/>
    <property type="project" value="UniProtKB-SubCell"/>
</dbReference>
<comment type="subcellular location">
    <subcellularLocation>
        <location evidence="10">Cytoplasm</location>
        <location evidence="10">Cytoskeleton</location>
        <location evidence="10">Phragmoplast</location>
    </subcellularLocation>
</comment>
<dbReference type="Proteomes" id="UP001187471">
    <property type="component" value="Unassembled WGS sequence"/>
</dbReference>
<comment type="subunit">
    <text evidence="11">Forms homodimer and may homooligomerize and heterooligomerize to form the phragmoplastin complex. Binds to PHIP1.</text>
</comment>
<keyword evidence="4 12" id="KW-0547">Nucleotide-binding</keyword>
<dbReference type="PANTHER" id="PTHR11566">
    <property type="entry name" value="DYNAMIN"/>
    <property type="match status" value="1"/>
</dbReference>
<protein>
    <recommendedName>
        <fullName evidence="17">Dynamin-related protein 1E</fullName>
    </recommendedName>
</protein>
<proteinExistence type="inferred from homology"/>
<dbReference type="Gene3D" id="1.20.120.1240">
    <property type="entry name" value="Dynamin, middle domain"/>
    <property type="match status" value="1"/>
</dbReference>
<evidence type="ECO:0000256" key="7">
    <source>
        <dbReference type="ARBA" id="ARBA00023175"/>
    </source>
</evidence>
<dbReference type="InterPro" id="IPR019762">
    <property type="entry name" value="Dynamin_GTPase_CS"/>
</dbReference>
<dbReference type="SMART" id="SM00302">
    <property type="entry name" value="GED"/>
    <property type="match status" value="1"/>
</dbReference>
<sequence length="610" mass="68493">MESVIGLVNRIQKACTVLGDYGDDRSLPTLWDSLPTIVVVGGQSSGKSSVLESMVGRDFLPRGSGIVTRRPLVLQLYKTDQGQEEYAQFLHTGNKRYTDFSIVRREIKEETDRVTGKTNQISSLPINLSIYSPNVVNLTLIDLPGLTKVAVEGQPESIVREIENMVRSYVDKPNCIILAITPANQDVATSDAIKLAREVDPTGERTFGVLTKLDLMDRGTNALDVLEGRSYRLQHPWVGVVNRSQADINRNVDMLAARGREREFFATSPDYAHLASRMGSEYLAKLLSKQLEAVIKARIPGMMSLINKSIDDLEEELNHLGKPAAVDSGAQLYTILELCRAFDRIFKEHLDGGRPGGDRIYGVFDYQLPVALKKLPLDRHLSLQNVKKVVSEADGYQPHLIAPEQGYRRLIEGALNYFRGPAEASVDAVHFTLKELVRKSIGETKELKRFPTLQADIAAAAYEALERFRDDSKKTVLRMVDMESSYLTVDFFRKLPQEVEAGGNPAARTADRYTEGHFRRIASNVSSYVSMVSEMLRNNIPKAVVYCQVREAKQSLLDHFYVEVGKNEGQQLARLLDEDPVLMKRREQCGRRLELHKAARNEIDSVLWAR</sequence>
<dbReference type="FunFam" id="3.40.50.300:FF:000228">
    <property type="entry name" value="dynamin-related protein 1E"/>
    <property type="match status" value="1"/>
</dbReference>
<dbReference type="GO" id="GO:0003924">
    <property type="term" value="F:GTPase activity"/>
    <property type="evidence" value="ECO:0007669"/>
    <property type="project" value="InterPro"/>
</dbReference>
<dbReference type="InterPro" id="IPR045063">
    <property type="entry name" value="Dynamin_N"/>
</dbReference>
<evidence type="ECO:0000256" key="6">
    <source>
        <dbReference type="ARBA" id="ARBA00023134"/>
    </source>
</evidence>
<dbReference type="GO" id="GO:0008017">
    <property type="term" value="F:microtubule binding"/>
    <property type="evidence" value="ECO:0007669"/>
    <property type="project" value="TreeGrafter"/>
</dbReference>
<evidence type="ECO:0000256" key="4">
    <source>
        <dbReference type="ARBA" id="ARBA00022741"/>
    </source>
</evidence>
<dbReference type="PROSITE" id="PS51718">
    <property type="entry name" value="G_DYNAMIN_2"/>
    <property type="match status" value="1"/>
</dbReference>
<dbReference type="InterPro" id="IPR003130">
    <property type="entry name" value="GED"/>
</dbReference>
<comment type="similarity">
    <text evidence="12">Belongs to the TRAFAC class dynamin-like GTPase superfamily. Dynamin/Fzo/YdjA family.</text>
</comment>
<dbReference type="SUPFAM" id="SSF52540">
    <property type="entry name" value="P-loop containing nucleoside triphosphate hydrolases"/>
    <property type="match status" value="1"/>
</dbReference>
<dbReference type="InterPro" id="IPR001401">
    <property type="entry name" value="Dynamin_GTPase"/>
</dbReference>
<evidence type="ECO:0000256" key="3">
    <source>
        <dbReference type="ARBA" id="ARBA00022701"/>
    </source>
</evidence>
<dbReference type="CDD" id="cd08771">
    <property type="entry name" value="DLP_1"/>
    <property type="match status" value="1"/>
</dbReference>
<keyword evidence="8" id="KW-0206">Cytoskeleton</keyword>
<gene>
    <name evidence="15" type="ORF">RJ640_023848</name>
</gene>
<dbReference type="InterPro" id="IPR020850">
    <property type="entry name" value="GED_dom"/>
</dbReference>
<dbReference type="EMBL" id="JAVXUO010000913">
    <property type="protein sequence ID" value="KAK2988099.1"/>
    <property type="molecule type" value="Genomic_DNA"/>
</dbReference>
<dbReference type="GO" id="GO:0005525">
    <property type="term" value="F:GTP binding"/>
    <property type="evidence" value="ECO:0007669"/>
    <property type="project" value="UniProtKB-KW"/>
</dbReference>
<dbReference type="Pfam" id="PF01031">
    <property type="entry name" value="Dynamin_M"/>
    <property type="match status" value="1"/>
</dbReference>
<evidence type="ECO:0008006" key="17">
    <source>
        <dbReference type="Google" id="ProtNLM"/>
    </source>
</evidence>
<evidence type="ECO:0000313" key="16">
    <source>
        <dbReference type="Proteomes" id="UP001187471"/>
    </source>
</evidence>
<dbReference type="PROSITE" id="PS00410">
    <property type="entry name" value="G_DYNAMIN_1"/>
    <property type="match status" value="1"/>
</dbReference>
<evidence type="ECO:0000259" key="14">
    <source>
        <dbReference type="PROSITE" id="PS51718"/>
    </source>
</evidence>
<feature type="domain" description="GED" evidence="13">
    <location>
        <begin position="518"/>
        <end position="610"/>
    </location>
</feature>
<dbReference type="PROSITE" id="PS51388">
    <property type="entry name" value="GED"/>
    <property type="match status" value="1"/>
</dbReference>
<keyword evidence="6 12" id="KW-0342">GTP-binding</keyword>